<keyword evidence="4" id="KW-1185">Reference proteome</keyword>
<gene>
    <name evidence="3" type="ORF">M0811_07608</name>
</gene>
<dbReference type="PANTHER" id="PTHR14969:SF13">
    <property type="entry name" value="AT30094P"/>
    <property type="match status" value="1"/>
</dbReference>
<dbReference type="OrthoDB" id="302705at2759"/>
<sequence length="395" mass="46606">MYEKIAQIPYCENQLNNKFFNKCFKQIPLGILTIFGEIINTWFSPRILAIILTFVILIMPFIIFGIKEQSIQPIKSIERFYQMKFIVLNFLHRIGYGLVLNVILYTIFRQSRPCLCDFDGLGEKPFGSHYGMPSGDALTGGIIAMFLIQEFPLKPFITRFLAILLMIFICMERVFMGYHSLGQVIIGVFFGIILHFYSIKIPQYILIIENLIQIITGFILLKIDKSLIFEENDTNNLFGWFFFGVSFIVFESLNLLQFYKKIFNFSYAKNNYIQMLQIISKKFHNQINKEMEDQTQINQNEFSQRNQRIENEDIKNLDHHLIDLKKRNNSFEEILQDHSIQDFEDVPLTLREDSQVILTQKINILEISDYFTTIIFFLVQMLILGFSFAWVQYGW</sequence>
<feature type="transmembrane region" description="Helical" evidence="1">
    <location>
        <begin position="86"/>
        <end position="108"/>
    </location>
</feature>
<dbReference type="InterPro" id="IPR000326">
    <property type="entry name" value="PAP2/HPO"/>
</dbReference>
<dbReference type="EMBL" id="JAPDFW010000066">
    <property type="protein sequence ID" value="KAJ5075255.1"/>
    <property type="molecule type" value="Genomic_DNA"/>
</dbReference>
<accession>A0A9Q0LNZ0</accession>
<dbReference type="AlphaFoldDB" id="A0A9Q0LNZ0"/>
<keyword evidence="1" id="KW-0812">Transmembrane</keyword>
<reference evidence="3" key="1">
    <citation type="submission" date="2022-10" db="EMBL/GenBank/DDBJ databases">
        <title>Novel sulphate-reducing endosymbionts in the free-living metamonad Anaeramoeba.</title>
        <authorList>
            <person name="Jerlstrom-Hultqvist J."/>
            <person name="Cepicka I."/>
            <person name="Gallot-Lavallee L."/>
            <person name="Salas-Leiva D."/>
            <person name="Curtis B.A."/>
            <person name="Zahonova K."/>
            <person name="Pipaliya S."/>
            <person name="Dacks J."/>
            <person name="Roger A.J."/>
        </authorList>
    </citation>
    <scope>NUCLEOTIDE SEQUENCE</scope>
    <source>
        <strain evidence="3">BMAN</strain>
    </source>
</reference>
<dbReference type="Gene3D" id="1.20.144.10">
    <property type="entry name" value="Phosphatidic acid phosphatase type 2/haloperoxidase"/>
    <property type="match status" value="1"/>
</dbReference>
<feature type="transmembrane region" description="Helical" evidence="1">
    <location>
        <begin position="128"/>
        <end position="149"/>
    </location>
</feature>
<evidence type="ECO:0000313" key="4">
    <source>
        <dbReference type="Proteomes" id="UP001149090"/>
    </source>
</evidence>
<evidence type="ECO:0000313" key="3">
    <source>
        <dbReference type="EMBL" id="KAJ5075255.1"/>
    </source>
</evidence>
<keyword evidence="1" id="KW-0472">Membrane</keyword>
<feature type="domain" description="Phosphatidic acid phosphatase type 2/haloperoxidase" evidence="2">
    <location>
        <begin position="95"/>
        <end position="204"/>
    </location>
</feature>
<comment type="caution">
    <text evidence="3">The sequence shown here is derived from an EMBL/GenBank/DDBJ whole genome shotgun (WGS) entry which is preliminary data.</text>
</comment>
<protein>
    <recommendedName>
        <fullName evidence="2">Phosphatidic acid phosphatase type 2/haloperoxidase domain-containing protein</fullName>
    </recommendedName>
</protein>
<evidence type="ECO:0000259" key="2">
    <source>
        <dbReference type="Pfam" id="PF01569"/>
    </source>
</evidence>
<dbReference type="Pfam" id="PF01569">
    <property type="entry name" value="PAP2"/>
    <property type="match status" value="1"/>
</dbReference>
<name>A0A9Q0LNZ0_ANAIG</name>
<feature type="transmembrane region" description="Helical" evidence="1">
    <location>
        <begin position="181"/>
        <end position="197"/>
    </location>
</feature>
<dbReference type="SUPFAM" id="SSF48317">
    <property type="entry name" value="Acid phosphatase/Vanadium-dependent haloperoxidase"/>
    <property type="match status" value="1"/>
</dbReference>
<feature type="transmembrane region" description="Helical" evidence="1">
    <location>
        <begin position="204"/>
        <end position="223"/>
    </location>
</feature>
<proteinExistence type="predicted"/>
<feature type="transmembrane region" description="Helical" evidence="1">
    <location>
        <begin position="156"/>
        <end position="175"/>
    </location>
</feature>
<feature type="transmembrane region" description="Helical" evidence="1">
    <location>
        <begin position="238"/>
        <end position="259"/>
    </location>
</feature>
<feature type="transmembrane region" description="Helical" evidence="1">
    <location>
        <begin position="370"/>
        <end position="391"/>
    </location>
</feature>
<evidence type="ECO:0000256" key="1">
    <source>
        <dbReference type="SAM" id="Phobius"/>
    </source>
</evidence>
<dbReference type="GO" id="GO:0042392">
    <property type="term" value="F:sphingosine-1-phosphate phosphatase activity"/>
    <property type="evidence" value="ECO:0007669"/>
    <property type="project" value="TreeGrafter"/>
</dbReference>
<dbReference type="InterPro" id="IPR036938">
    <property type="entry name" value="PAP2/HPO_sf"/>
</dbReference>
<feature type="transmembrane region" description="Helical" evidence="1">
    <location>
        <begin position="47"/>
        <end position="66"/>
    </location>
</feature>
<dbReference type="CDD" id="cd01610">
    <property type="entry name" value="PAP2_like"/>
    <property type="match status" value="1"/>
</dbReference>
<keyword evidence="1" id="KW-1133">Transmembrane helix</keyword>
<organism evidence="3 4">
    <name type="scientific">Anaeramoeba ignava</name>
    <name type="common">Anaerobic marine amoeba</name>
    <dbReference type="NCBI Taxonomy" id="1746090"/>
    <lineage>
        <taxon>Eukaryota</taxon>
        <taxon>Metamonada</taxon>
        <taxon>Anaeramoebidae</taxon>
        <taxon>Anaeramoeba</taxon>
    </lineage>
</organism>
<dbReference type="PANTHER" id="PTHR14969">
    <property type="entry name" value="SPHINGOSINE-1-PHOSPHATE PHOSPHOHYDROLASE"/>
    <property type="match status" value="1"/>
</dbReference>
<dbReference type="OMA" id="IFICMER"/>
<dbReference type="Proteomes" id="UP001149090">
    <property type="component" value="Unassembled WGS sequence"/>
</dbReference>